<organism evidence="1 2">
    <name type="scientific">Janibacter alittae</name>
    <dbReference type="NCBI Taxonomy" id="3115209"/>
    <lineage>
        <taxon>Bacteria</taxon>
        <taxon>Bacillati</taxon>
        <taxon>Actinomycetota</taxon>
        <taxon>Actinomycetes</taxon>
        <taxon>Micrococcales</taxon>
        <taxon>Intrasporangiaceae</taxon>
        <taxon>Janibacter</taxon>
    </lineage>
</organism>
<gene>
    <name evidence="1" type="ORF">V1351_06900</name>
</gene>
<reference evidence="1 2" key="1">
    <citation type="submission" date="2024-02" db="EMBL/GenBank/DDBJ databases">
        <title>Janibacter sp. nov., isolated from gut of marine sandworm.</title>
        <authorList>
            <person name="Kim B."/>
            <person name="Jun M.O."/>
            <person name="Shin N.-R."/>
        </authorList>
    </citation>
    <scope>NUCLEOTIDE SEQUENCE [LARGE SCALE GENOMIC DNA]</scope>
    <source>
        <strain evidence="1 2">A1S7</strain>
    </source>
</reference>
<dbReference type="Pfam" id="PF09837">
    <property type="entry name" value="DUF2064"/>
    <property type="match status" value="1"/>
</dbReference>
<dbReference type="PANTHER" id="PTHR36529">
    <property type="entry name" value="SLL1095 PROTEIN"/>
    <property type="match status" value="1"/>
</dbReference>
<proteinExistence type="predicted"/>
<accession>A0ABZ2ML23</accession>
<dbReference type="RefSeq" id="WP_338752017.1">
    <property type="nucleotide sequence ID" value="NZ_CP144913.1"/>
</dbReference>
<sequence length="223" mass="23419">MTSALVVAKAPVPGLVKTRLAATVGDRAAAELAAAALLDTIEACSGAFGARRCSLALVGDLTVAQEGKLLLSRLEGWTVFRQEGRRFADRLEHAHRTAFARTAGPVIQVGMDTPQATAEDLRALVTGMQGHDALLAPAEDGGWWALGVDDPSLLRGLGDVPMSTPGTDGSTRRLLRANGALVAVGSRLCDVDDAVDAARVAAEAPWTRFARCWAHTSREEVTP</sequence>
<protein>
    <submittedName>
        <fullName evidence="1">DUF2064 domain-containing protein</fullName>
    </submittedName>
</protein>
<dbReference type="EMBL" id="CP144913">
    <property type="protein sequence ID" value="WXB77799.1"/>
    <property type="molecule type" value="Genomic_DNA"/>
</dbReference>
<evidence type="ECO:0000313" key="2">
    <source>
        <dbReference type="Proteomes" id="UP001382727"/>
    </source>
</evidence>
<name>A0ABZ2ML23_9MICO</name>
<dbReference type="PANTHER" id="PTHR36529:SF1">
    <property type="entry name" value="GLYCOSYLTRANSFERASE"/>
    <property type="match status" value="1"/>
</dbReference>
<evidence type="ECO:0000313" key="1">
    <source>
        <dbReference type="EMBL" id="WXB77799.1"/>
    </source>
</evidence>
<dbReference type="Proteomes" id="UP001382727">
    <property type="component" value="Chromosome"/>
</dbReference>
<dbReference type="Gene3D" id="3.90.550.10">
    <property type="entry name" value="Spore Coat Polysaccharide Biosynthesis Protein SpsA, Chain A"/>
    <property type="match status" value="1"/>
</dbReference>
<dbReference type="InterPro" id="IPR029044">
    <property type="entry name" value="Nucleotide-diphossugar_trans"/>
</dbReference>
<dbReference type="InterPro" id="IPR018641">
    <property type="entry name" value="Trfase_1_rSAM/seldom-assoc"/>
</dbReference>
<dbReference type="SUPFAM" id="SSF53448">
    <property type="entry name" value="Nucleotide-diphospho-sugar transferases"/>
    <property type="match status" value="1"/>
</dbReference>
<keyword evidence="2" id="KW-1185">Reference proteome</keyword>